<evidence type="ECO:0000313" key="8">
    <source>
        <dbReference type="EMBL" id="PRP78026.1"/>
    </source>
</evidence>
<comment type="caution">
    <text evidence="8">The sequence shown here is derived from an EMBL/GenBank/DDBJ whole genome shotgun (WGS) entry which is preliminary data.</text>
</comment>
<dbReference type="InterPro" id="IPR050629">
    <property type="entry name" value="STE20/SPS1-PAK"/>
</dbReference>
<dbReference type="SMART" id="SM00220">
    <property type="entry name" value="S_TKc"/>
    <property type="match status" value="1"/>
</dbReference>
<dbReference type="Gene3D" id="1.10.510.10">
    <property type="entry name" value="Transferase(Phosphotransferase) domain 1"/>
    <property type="match status" value="1"/>
</dbReference>
<dbReference type="PROSITE" id="PS00108">
    <property type="entry name" value="PROTEIN_KINASE_ST"/>
    <property type="match status" value="1"/>
</dbReference>
<evidence type="ECO:0000256" key="1">
    <source>
        <dbReference type="ARBA" id="ARBA00012513"/>
    </source>
</evidence>
<gene>
    <name evidence="8" type="ORF">PROFUN_14726</name>
</gene>
<evidence type="ECO:0000256" key="2">
    <source>
        <dbReference type="ARBA" id="ARBA00022741"/>
    </source>
</evidence>
<dbReference type="InterPro" id="IPR008271">
    <property type="entry name" value="Ser/Thr_kinase_AS"/>
</dbReference>
<dbReference type="Gene3D" id="3.30.200.20">
    <property type="entry name" value="Phosphorylase Kinase, domain 1"/>
    <property type="match status" value="1"/>
</dbReference>
<keyword evidence="3 4" id="KW-0067">ATP-binding</keyword>
<dbReference type="SUPFAM" id="SSF56112">
    <property type="entry name" value="Protein kinase-like (PK-like)"/>
    <property type="match status" value="1"/>
</dbReference>
<evidence type="ECO:0000256" key="6">
    <source>
        <dbReference type="SAM" id="Phobius"/>
    </source>
</evidence>
<dbReference type="EMBL" id="MDYQ01000245">
    <property type="protein sequence ID" value="PRP78026.1"/>
    <property type="molecule type" value="Genomic_DNA"/>
</dbReference>
<protein>
    <recommendedName>
        <fullName evidence="1">non-specific serine/threonine protein kinase</fullName>
        <ecNumber evidence="1">2.7.11.1</ecNumber>
    </recommendedName>
</protein>
<keyword evidence="9" id="KW-1185">Reference proteome</keyword>
<dbReference type="PROSITE" id="PS50011">
    <property type="entry name" value="PROTEIN_KINASE_DOM"/>
    <property type="match status" value="1"/>
</dbReference>
<evidence type="ECO:0000256" key="5">
    <source>
        <dbReference type="SAM" id="MobiDB-lite"/>
    </source>
</evidence>
<dbReference type="GO" id="GO:0005524">
    <property type="term" value="F:ATP binding"/>
    <property type="evidence" value="ECO:0007669"/>
    <property type="project" value="UniProtKB-UniRule"/>
</dbReference>
<sequence>MKLVAAVVGAASGAGLKKGQYLVHLRHIFRKTLGVMSKLLKKIKEKRKELWKKEEGDPLLISEPSDLKQGVHVDREYQWSGQNASDQFGLIDIIGQGSFGKVYKAVHLLSKSTFAVKIFNEESTEALEGTKREIEILKKCHHPNLVSYWGAVNNENSIWVRYISFFTLKGLRYLHHQGVIHRDIKCANILLTYEGEVKIADFGVSKQLDDSGKCSTLTGSPYWMAPEVLIIRGREYSYKADVWSLGVTCIEMSTGVPPQSGATPAQAMRRIPMQAAPKLPQKTDGTQWNENYIDFLTKCLEKDPKNRMDAQEILNHSFFAEVKLPRSLLTKIERSDHKREEREKREEEREEREESKGTIVISSNSGTVVQSSSSLSGTVIDHSGTFVDTSNDPSGTFVHHSEESQDSGTFVHKSENSGTFIDRSEESSGTFINRSEENSGTFIDRSQNSGTSIQSDTSQARTPKKSTYRSIQFTQEGGSLSDLRREAMDVNTIPYDESSVLIEKGTTYGTIIEEEEPEEKEEKEEKEETRIDIRVENDAPIAAQNEENLFWSLANVIATVMGVLSATVAAFFVGRRMWM</sequence>
<dbReference type="GO" id="GO:0004674">
    <property type="term" value="F:protein serine/threonine kinase activity"/>
    <property type="evidence" value="ECO:0007669"/>
    <property type="project" value="UniProtKB-KW"/>
</dbReference>
<dbReference type="EC" id="2.7.11.1" evidence="1"/>
<dbReference type="InterPro" id="IPR000719">
    <property type="entry name" value="Prot_kinase_dom"/>
</dbReference>
<dbReference type="OrthoDB" id="275301at2759"/>
<dbReference type="Pfam" id="PF00069">
    <property type="entry name" value="Pkinase"/>
    <property type="match status" value="2"/>
</dbReference>
<reference evidence="8 9" key="1">
    <citation type="journal article" date="2018" name="Genome Biol. Evol.">
        <title>Multiple Roots of Fruiting Body Formation in Amoebozoa.</title>
        <authorList>
            <person name="Hillmann F."/>
            <person name="Forbes G."/>
            <person name="Novohradska S."/>
            <person name="Ferling I."/>
            <person name="Riege K."/>
            <person name="Groth M."/>
            <person name="Westermann M."/>
            <person name="Marz M."/>
            <person name="Spaller T."/>
            <person name="Winckler T."/>
            <person name="Schaap P."/>
            <person name="Glockner G."/>
        </authorList>
    </citation>
    <scope>NUCLEOTIDE SEQUENCE [LARGE SCALE GENOMIC DNA]</scope>
    <source>
        <strain evidence="8 9">Jena</strain>
    </source>
</reference>
<feature type="region of interest" description="Disordered" evidence="5">
    <location>
        <begin position="335"/>
        <end position="359"/>
    </location>
</feature>
<keyword evidence="6" id="KW-0472">Membrane</keyword>
<evidence type="ECO:0000259" key="7">
    <source>
        <dbReference type="PROSITE" id="PS50011"/>
    </source>
</evidence>
<keyword evidence="6" id="KW-1133">Transmembrane helix</keyword>
<feature type="compositionally biased region" description="Polar residues" evidence="5">
    <location>
        <begin position="427"/>
        <end position="461"/>
    </location>
</feature>
<feature type="binding site" evidence="4">
    <location>
        <position position="117"/>
    </location>
    <ligand>
        <name>ATP</name>
        <dbReference type="ChEBI" id="CHEBI:30616"/>
    </ligand>
</feature>
<dbReference type="PROSITE" id="PS00107">
    <property type="entry name" value="PROTEIN_KINASE_ATP"/>
    <property type="match status" value="1"/>
</dbReference>
<name>A0A2P6N247_9EUKA</name>
<dbReference type="InterPro" id="IPR017441">
    <property type="entry name" value="Protein_kinase_ATP_BS"/>
</dbReference>
<dbReference type="CDD" id="cd05122">
    <property type="entry name" value="PKc_STE"/>
    <property type="match status" value="1"/>
</dbReference>
<proteinExistence type="predicted"/>
<feature type="domain" description="Protein kinase" evidence="7">
    <location>
        <begin position="88"/>
        <end position="319"/>
    </location>
</feature>
<evidence type="ECO:0000313" key="9">
    <source>
        <dbReference type="Proteomes" id="UP000241769"/>
    </source>
</evidence>
<feature type="transmembrane region" description="Helical" evidence="6">
    <location>
        <begin position="549"/>
        <end position="573"/>
    </location>
</feature>
<evidence type="ECO:0000256" key="4">
    <source>
        <dbReference type="PROSITE-ProRule" id="PRU10141"/>
    </source>
</evidence>
<evidence type="ECO:0000256" key="3">
    <source>
        <dbReference type="ARBA" id="ARBA00022840"/>
    </source>
</evidence>
<dbReference type="InParanoid" id="A0A2P6N247"/>
<organism evidence="8 9">
    <name type="scientific">Planoprotostelium fungivorum</name>
    <dbReference type="NCBI Taxonomy" id="1890364"/>
    <lineage>
        <taxon>Eukaryota</taxon>
        <taxon>Amoebozoa</taxon>
        <taxon>Evosea</taxon>
        <taxon>Variosea</taxon>
        <taxon>Cavosteliida</taxon>
        <taxon>Cavosteliaceae</taxon>
        <taxon>Planoprotostelium</taxon>
    </lineage>
</organism>
<dbReference type="Proteomes" id="UP000241769">
    <property type="component" value="Unassembled WGS sequence"/>
</dbReference>
<keyword evidence="2 4" id="KW-0547">Nucleotide-binding</keyword>
<dbReference type="STRING" id="1890364.A0A2P6N247"/>
<keyword evidence="8" id="KW-0418">Kinase</keyword>
<feature type="region of interest" description="Disordered" evidence="5">
    <location>
        <begin position="384"/>
        <end position="467"/>
    </location>
</feature>
<dbReference type="AlphaFoldDB" id="A0A2P6N247"/>
<feature type="compositionally biased region" description="Basic and acidic residues" evidence="5">
    <location>
        <begin position="335"/>
        <end position="356"/>
    </location>
</feature>
<dbReference type="InterPro" id="IPR011009">
    <property type="entry name" value="Kinase-like_dom_sf"/>
</dbReference>
<dbReference type="GO" id="GO:0005737">
    <property type="term" value="C:cytoplasm"/>
    <property type="evidence" value="ECO:0007669"/>
    <property type="project" value="TreeGrafter"/>
</dbReference>
<keyword evidence="8" id="KW-0808">Transferase</keyword>
<accession>A0A2P6N247</accession>
<dbReference type="PANTHER" id="PTHR48012">
    <property type="entry name" value="STERILE20-LIKE KINASE, ISOFORM B-RELATED"/>
    <property type="match status" value="1"/>
</dbReference>
<keyword evidence="6" id="KW-0812">Transmembrane</keyword>